<protein>
    <recommendedName>
        <fullName evidence="3">AMP-dependent synthetase/ligase domain-containing protein</fullName>
    </recommendedName>
</protein>
<dbReference type="AlphaFoldDB" id="A0AAV9VYF0"/>
<proteinExistence type="predicted"/>
<organism evidence="1 2">
    <name type="scientific">Arthrobotrys musiformis</name>
    <dbReference type="NCBI Taxonomy" id="47236"/>
    <lineage>
        <taxon>Eukaryota</taxon>
        <taxon>Fungi</taxon>
        <taxon>Dikarya</taxon>
        <taxon>Ascomycota</taxon>
        <taxon>Pezizomycotina</taxon>
        <taxon>Orbiliomycetes</taxon>
        <taxon>Orbiliales</taxon>
        <taxon>Orbiliaceae</taxon>
        <taxon>Arthrobotrys</taxon>
    </lineage>
</organism>
<name>A0AAV9VYF0_9PEZI</name>
<gene>
    <name evidence="1" type="ORF">TWF481_012253</name>
</gene>
<keyword evidence="2" id="KW-1185">Reference proteome</keyword>
<dbReference type="InterPro" id="IPR042099">
    <property type="entry name" value="ANL_N_sf"/>
</dbReference>
<reference evidence="1 2" key="1">
    <citation type="submission" date="2023-08" db="EMBL/GenBank/DDBJ databases">
        <authorList>
            <person name="Palmer J.M."/>
        </authorList>
    </citation>
    <scope>NUCLEOTIDE SEQUENCE [LARGE SCALE GENOMIC DNA]</scope>
    <source>
        <strain evidence="1 2">TWF481</strain>
    </source>
</reference>
<comment type="caution">
    <text evidence="1">The sequence shown here is derived from an EMBL/GenBank/DDBJ whole genome shotgun (WGS) entry which is preliminary data.</text>
</comment>
<dbReference type="Proteomes" id="UP001370758">
    <property type="component" value="Unassembled WGS sequence"/>
</dbReference>
<dbReference type="SUPFAM" id="SSF56801">
    <property type="entry name" value="Acetyl-CoA synthetase-like"/>
    <property type="match status" value="1"/>
</dbReference>
<dbReference type="PANTHER" id="PTHR43845">
    <property type="entry name" value="BLR5969 PROTEIN"/>
    <property type="match status" value="1"/>
</dbReference>
<accession>A0AAV9VYF0</accession>
<dbReference type="PANTHER" id="PTHR43845:SF1">
    <property type="entry name" value="BLR5969 PROTEIN"/>
    <property type="match status" value="1"/>
</dbReference>
<sequence>MDTGYSLKQVLAVAKVHPLYNADIKYPPSPEEVLEIAKSIDKNDNEGVNLSSLPLATKDTLYPTINRLWTDDSPENHYRKAAYLGMTGGGSGGKPMLFATDVFENRRHRAAAASLLRVCKVIEPGDVVFSVHASGYLYRALDLMTELFEMAGGSVLCGGLSMQGDIAVENVIYFRANVFAGDGSQVLAFANTVASLPAEKRKQVNITKVVYTSDVLTRDQRKIVRSVLGANIYSVNGSCEAGAWCCANFSITGEPEDEAVDFIYDTRMMVVEILPPALLDEATTGVAMEIHPVPDGEKGILVQTSLSRFRNPLVRYVTGDMASIQPLPATDEIPEDVAKNLRILRFYGRDRRFSFKWYGDYFEFQKVKAFIQGQKGWGILQYQIILENLPEKETLILTVRLYRSDPNAVLPGQEALVSNEVVEEGVKEFFAVFEENGNVNDFKLEFVEDLSGFERSKTGNKVMNFVDRSKH</sequence>
<dbReference type="Gene3D" id="3.40.50.12780">
    <property type="entry name" value="N-terminal domain of ligase-like"/>
    <property type="match status" value="1"/>
</dbReference>
<evidence type="ECO:0000313" key="1">
    <source>
        <dbReference type="EMBL" id="KAK6497853.1"/>
    </source>
</evidence>
<dbReference type="EMBL" id="JAVHJL010000009">
    <property type="protein sequence ID" value="KAK6497853.1"/>
    <property type="molecule type" value="Genomic_DNA"/>
</dbReference>
<evidence type="ECO:0000313" key="2">
    <source>
        <dbReference type="Proteomes" id="UP001370758"/>
    </source>
</evidence>
<evidence type="ECO:0008006" key="3">
    <source>
        <dbReference type="Google" id="ProtNLM"/>
    </source>
</evidence>